<evidence type="ECO:0000313" key="2">
    <source>
        <dbReference type="Proteomes" id="UP000827872"/>
    </source>
</evidence>
<evidence type="ECO:0000313" key="1">
    <source>
        <dbReference type="EMBL" id="KAH7987994.1"/>
    </source>
</evidence>
<dbReference type="Proteomes" id="UP000827872">
    <property type="component" value="Linkage Group LG10"/>
</dbReference>
<accession>A0ACB8E677</accession>
<dbReference type="EMBL" id="CM037623">
    <property type="protein sequence ID" value="KAH7987994.1"/>
    <property type="molecule type" value="Genomic_DNA"/>
</dbReference>
<keyword evidence="2" id="KW-1185">Reference proteome</keyword>
<name>A0ACB8E677_9SAUR</name>
<comment type="caution">
    <text evidence="1">The sequence shown here is derived from an EMBL/GenBank/DDBJ whole genome shotgun (WGS) entry which is preliminary data.</text>
</comment>
<protein>
    <submittedName>
        <fullName evidence="1">Uncharacterized protein</fullName>
    </submittedName>
</protein>
<proteinExistence type="predicted"/>
<organism evidence="1 2">
    <name type="scientific">Sphaerodactylus townsendi</name>
    <dbReference type="NCBI Taxonomy" id="933632"/>
    <lineage>
        <taxon>Eukaryota</taxon>
        <taxon>Metazoa</taxon>
        <taxon>Chordata</taxon>
        <taxon>Craniata</taxon>
        <taxon>Vertebrata</taxon>
        <taxon>Euteleostomi</taxon>
        <taxon>Lepidosauria</taxon>
        <taxon>Squamata</taxon>
        <taxon>Bifurcata</taxon>
        <taxon>Gekkota</taxon>
        <taxon>Sphaerodactylidae</taxon>
        <taxon>Sphaerodactylus</taxon>
    </lineage>
</organism>
<sequence>MAETDGAAGGPLTGELVGVAERTPDEDAVPHGSNEVDEVESSLGPNRSNPRAGAARSTNCVASTELPYSWVPSRKPCWGTKEAGRREFPWLTQSMDWDMYLEWDPAAPSEWSRTQVRTGAWAPERGAVAWWQERDAMRLEIHFLRRNIELLLARIEAAEWDRQGPPLLPPPPPPEGERPAPAPPNDEVSGQPGPSGPPGPQPPQALQQQRRLKASFDGTMEKLTDFLVPVEVHMERRSSDYVDEGEQRRRSGIAGVCRSCRHHRMGDCPCPHPPNNVPPGLPGPLGPPGPGPPWTRRRRRVQLLEQQSRPQARDPAASFSSFSGVFRERRGEGRGNQEPRGEVLAPDGIGPTSSTVQGGKQQRSGLMLARCQAPLKGAKSTMQAGVSHEQAGSALVVSAIPQPYRELRRVFEETEGDKPKMNSIHIRFRPEASGVQCVGVEGEGNRQPEVFPACVTLQEPAVQMGSMAVIGRQRVGGKDAIPQGQRLWAGEMGGKPWSRGQPIQVGGPMGMASDLPPIDMELRKGTLYKHCGQMYVKLPCEVDVKLMDLVGLHVSFKKCNGKICVLTHEKGSGNPQESGFCDGVGEDDLLCEQRGEKGSTPAASPAEEQQEGMCETTLPEGSPEQSVDALSEWPLPNCSVLVGEGNVTEGWKDAIPQGLDSDLQQEPEVSEKPSTAGYLEMQAGPLKESVDFPQGDAIVTTQPVKAVCIDLADPVTAKSSSFPLQAKGDGGKVHRGFFWPDMHKDLLEFCENCDVCEKVDFPQGDTTVITQLVASVCVNAEGEKFSVDADYRYAVGWSDVQKLQQHQFNVICSDFKDVCYFDTESKVKQSVGRDMLRMLHLGATRKKTSKWRDATVVSPEKKVSDYGRKEHESCSSRLKSIALLISLKVCISLKLCFVLT</sequence>
<gene>
    <name evidence="1" type="ORF">K3G42_003128</name>
</gene>
<reference evidence="1" key="1">
    <citation type="submission" date="2021-08" db="EMBL/GenBank/DDBJ databases">
        <title>The first chromosome-level gecko genome reveals the dynamic sex chromosomes of Neotropical dwarf geckos (Sphaerodactylidae: Sphaerodactylus).</title>
        <authorList>
            <person name="Pinto B.J."/>
            <person name="Keating S.E."/>
            <person name="Gamble T."/>
        </authorList>
    </citation>
    <scope>NUCLEOTIDE SEQUENCE</scope>
    <source>
        <strain evidence="1">TG3544</strain>
    </source>
</reference>